<dbReference type="GO" id="GO:0043682">
    <property type="term" value="F:P-type divalent copper transporter activity"/>
    <property type="evidence" value="ECO:0007669"/>
    <property type="project" value="TreeGrafter"/>
</dbReference>
<feature type="transmembrane region" description="Helical" evidence="2">
    <location>
        <begin position="99"/>
        <end position="117"/>
    </location>
</feature>
<dbReference type="InterPro" id="IPR001757">
    <property type="entry name" value="P_typ_ATPase"/>
</dbReference>
<dbReference type="Gene3D" id="3.40.50.1000">
    <property type="entry name" value="HAD superfamily/HAD-like"/>
    <property type="match status" value="1"/>
</dbReference>
<dbReference type="RefSeq" id="WP_342586176.1">
    <property type="nucleotide sequence ID" value="NZ_MCRJ01000001.1"/>
</dbReference>
<evidence type="ECO:0000256" key="1">
    <source>
        <dbReference type="ARBA" id="ARBA00022967"/>
    </source>
</evidence>
<dbReference type="GO" id="GO:0016887">
    <property type="term" value="F:ATP hydrolysis activity"/>
    <property type="evidence" value="ECO:0007669"/>
    <property type="project" value="InterPro"/>
</dbReference>
<protein>
    <submittedName>
        <fullName evidence="3">Copper-exporting P-type ATPase A</fullName>
        <ecNumber evidence="3">3.6.3.54</ecNumber>
    </submittedName>
</protein>
<sequence length="123" mass="12626">MAALRKAGRHVAMVGDGVNDAPALAGADVGIAIGTGSDVALETAGITLMRPDPRLVPAALDIAAATWWRIRTNLFWAFAFNLVGIPVAAFGLLTPALAGAAMAASSVTVVTNAALLTRWRAKF</sequence>
<accession>A0A1E3H8A0</accession>
<keyword evidence="4" id="KW-1185">Reference proteome</keyword>
<dbReference type="NCBIfam" id="TIGR01494">
    <property type="entry name" value="ATPase_P-type"/>
    <property type="match status" value="1"/>
</dbReference>
<dbReference type="AlphaFoldDB" id="A0A1E3H8A0"/>
<dbReference type="GO" id="GO:0016020">
    <property type="term" value="C:membrane"/>
    <property type="evidence" value="ECO:0007669"/>
    <property type="project" value="InterPro"/>
</dbReference>
<organism evidence="3 4">
    <name type="scientific">Methylobrevis pamukkalensis</name>
    <dbReference type="NCBI Taxonomy" id="1439726"/>
    <lineage>
        <taxon>Bacteria</taxon>
        <taxon>Pseudomonadati</taxon>
        <taxon>Pseudomonadota</taxon>
        <taxon>Alphaproteobacteria</taxon>
        <taxon>Hyphomicrobiales</taxon>
        <taxon>Pleomorphomonadaceae</taxon>
        <taxon>Methylobrevis</taxon>
    </lineage>
</organism>
<keyword evidence="2" id="KW-1133">Transmembrane helix</keyword>
<dbReference type="EMBL" id="MCRJ01000001">
    <property type="protein sequence ID" value="ODN72550.1"/>
    <property type="molecule type" value="Genomic_DNA"/>
</dbReference>
<keyword evidence="3" id="KW-0378">Hydrolase</keyword>
<evidence type="ECO:0000256" key="2">
    <source>
        <dbReference type="SAM" id="Phobius"/>
    </source>
</evidence>
<dbReference type="GO" id="GO:0055070">
    <property type="term" value="P:copper ion homeostasis"/>
    <property type="evidence" value="ECO:0007669"/>
    <property type="project" value="TreeGrafter"/>
</dbReference>
<evidence type="ECO:0000313" key="3">
    <source>
        <dbReference type="EMBL" id="ODN72550.1"/>
    </source>
</evidence>
<dbReference type="PRINTS" id="PR00119">
    <property type="entry name" value="CATATPASE"/>
</dbReference>
<dbReference type="SUPFAM" id="SSF56784">
    <property type="entry name" value="HAD-like"/>
    <property type="match status" value="1"/>
</dbReference>
<evidence type="ECO:0000313" key="4">
    <source>
        <dbReference type="Proteomes" id="UP000094622"/>
    </source>
</evidence>
<dbReference type="PRINTS" id="PR00120">
    <property type="entry name" value="HATPASE"/>
</dbReference>
<gene>
    <name evidence="3" type="primary">copA_2</name>
    <name evidence="3" type="ORF">A6302_00041</name>
</gene>
<comment type="caution">
    <text evidence="3">The sequence shown here is derived from an EMBL/GenBank/DDBJ whole genome shotgun (WGS) entry which is preliminary data.</text>
</comment>
<dbReference type="PANTHER" id="PTHR43520">
    <property type="entry name" value="ATP7, ISOFORM B"/>
    <property type="match status" value="1"/>
</dbReference>
<proteinExistence type="predicted"/>
<keyword evidence="1" id="KW-1278">Translocase</keyword>
<reference evidence="3 4" key="1">
    <citation type="submission" date="2016-07" db="EMBL/GenBank/DDBJ databases">
        <title>Draft Genome Sequence of Methylobrevis pamukkalensis PK2.</title>
        <authorList>
            <person name="Vasilenko O.V."/>
            <person name="Doronina N.V."/>
            <person name="Shmareva M.N."/>
            <person name="Tarlachkov S.V."/>
            <person name="Mustakhimov I."/>
            <person name="Trotsenko Y.A."/>
        </authorList>
    </citation>
    <scope>NUCLEOTIDE SEQUENCE [LARGE SCALE GENOMIC DNA]</scope>
    <source>
        <strain evidence="3 4">PK2</strain>
    </source>
</reference>
<name>A0A1E3H8A0_9HYPH</name>
<keyword evidence="2" id="KW-0812">Transmembrane</keyword>
<dbReference type="EC" id="3.6.3.54" evidence="3"/>
<dbReference type="InterPro" id="IPR023214">
    <property type="entry name" value="HAD_sf"/>
</dbReference>
<dbReference type="GO" id="GO:0005524">
    <property type="term" value="F:ATP binding"/>
    <property type="evidence" value="ECO:0007669"/>
    <property type="project" value="InterPro"/>
</dbReference>
<keyword evidence="2" id="KW-0472">Membrane</keyword>
<dbReference type="PANTHER" id="PTHR43520:SF8">
    <property type="entry name" value="P-TYPE CU(+) TRANSPORTER"/>
    <property type="match status" value="1"/>
</dbReference>
<dbReference type="PATRIC" id="fig|1439726.3.peg.42"/>
<dbReference type="Proteomes" id="UP000094622">
    <property type="component" value="Unassembled WGS sequence"/>
</dbReference>
<dbReference type="InterPro" id="IPR036412">
    <property type="entry name" value="HAD-like_sf"/>
</dbReference>
<feature type="transmembrane region" description="Helical" evidence="2">
    <location>
        <begin position="74"/>
        <end position="93"/>
    </location>
</feature>
<dbReference type="GO" id="GO:0005507">
    <property type="term" value="F:copper ion binding"/>
    <property type="evidence" value="ECO:0007669"/>
    <property type="project" value="TreeGrafter"/>
</dbReference>